<dbReference type="Proteomes" id="UP000324091">
    <property type="component" value="Chromosome 5"/>
</dbReference>
<name>A0A5C6N2V2_9TELE</name>
<comment type="caution">
    <text evidence="2">The sequence shown here is derived from an EMBL/GenBank/DDBJ whole genome shotgun (WGS) entry which is preliminary data.</text>
</comment>
<gene>
    <name evidence="2" type="ORF">D4764_05G0001100</name>
</gene>
<reference evidence="2 3" key="1">
    <citation type="submission" date="2019-04" db="EMBL/GenBank/DDBJ databases">
        <title>Chromosome genome assembly for Takifugu flavidus.</title>
        <authorList>
            <person name="Xiao S."/>
        </authorList>
    </citation>
    <scope>NUCLEOTIDE SEQUENCE [LARGE SCALE GENOMIC DNA]</scope>
    <source>
        <strain evidence="2">HTHZ2018</strain>
        <tissue evidence="2">Muscle</tissue>
    </source>
</reference>
<accession>A0A5C6N2V2</accession>
<feature type="compositionally biased region" description="Pro residues" evidence="1">
    <location>
        <begin position="106"/>
        <end position="119"/>
    </location>
</feature>
<sequence>MVQMRRGRERDEKQMGGGGSSATGREELGPSLAHSHSADEMPQRGKRTPEMEGRNCGGTPKRKERRIGGEVNGEDKEVEEGGERRKQRLKDDKEGEKSCLATSPLSCPPPPPPPPPPHSPNTCASGSSSRRGSAEPMCCGPHNEDVQRLTLLE</sequence>
<feature type="compositionally biased region" description="Basic and acidic residues" evidence="1">
    <location>
        <begin position="1"/>
        <end position="14"/>
    </location>
</feature>
<feature type="compositionally biased region" description="Basic and acidic residues" evidence="1">
    <location>
        <begin position="73"/>
        <end position="97"/>
    </location>
</feature>
<dbReference type="AlphaFoldDB" id="A0A5C6N2V2"/>
<feature type="region of interest" description="Disordered" evidence="1">
    <location>
        <begin position="1"/>
        <end position="153"/>
    </location>
</feature>
<feature type="compositionally biased region" description="Basic and acidic residues" evidence="1">
    <location>
        <begin position="36"/>
        <end position="53"/>
    </location>
</feature>
<evidence type="ECO:0000313" key="3">
    <source>
        <dbReference type="Proteomes" id="UP000324091"/>
    </source>
</evidence>
<protein>
    <submittedName>
        <fullName evidence="2">Uncharacterized protein</fullName>
    </submittedName>
</protein>
<evidence type="ECO:0000256" key="1">
    <source>
        <dbReference type="SAM" id="MobiDB-lite"/>
    </source>
</evidence>
<keyword evidence="3" id="KW-1185">Reference proteome</keyword>
<organism evidence="2 3">
    <name type="scientific">Takifugu flavidus</name>
    <name type="common">sansaifugu</name>
    <dbReference type="NCBI Taxonomy" id="433684"/>
    <lineage>
        <taxon>Eukaryota</taxon>
        <taxon>Metazoa</taxon>
        <taxon>Chordata</taxon>
        <taxon>Craniata</taxon>
        <taxon>Vertebrata</taxon>
        <taxon>Euteleostomi</taxon>
        <taxon>Actinopterygii</taxon>
        <taxon>Neopterygii</taxon>
        <taxon>Teleostei</taxon>
        <taxon>Neoteleostei</taxon>
        <taxon>Acanthomorphata</taxon>
        <taxon>Eupercaria</taxon>
        <taxon>Tetraodontiformes</taxon>
        <taxon>Tetradontoidea</taxon>
        <taxon>Tetraodontidae</taxon>
        <taxon>Takifugu</taxon>
    </lineage>
</organism>
<evidence type="ECO:0000313" key="2">
    <source>
        <dbReference type="EMBL" id="TWW60020.1"/>
    </source>
</evidence>
<proteinExistence type="predicted"/>
<dbReference type="EMBL" id="RHFK02000018">
    <property type="protein sequence ID" value="TWW60020.1"/>
    <property type="molecule type" value="Genomic_DNA"/>
</dbReference>